<dbReference type="OrthoDB" id="2534034at2"/>
<comment type="caution">
    <text evidence="1">The sequence shown here is derived from an EMBL/GenBank/DDBJ whole genome shotgun (WGS) entry which is preliminary data.</text>
</comment>
<evidence type="ECO:0000313" key="1">
    <source>
        <dbReference type="EMBL" id="PQO44170.1"/>
    </source>
</evidence>
<reference evidence="1 2" key="1">
    <citation type="submission" date="2018-02" db="EMBL/GenBank/DDBJ databases">
        <title>Comparative genomes isolates from brazilian mangrove.</title>
        <authorList>
            <person name="Araujo J.E."/>
            <person name="Taketani R.G."/>
            <person name="Silva M.C.P."/>
            <person name="Loureco M.V."/>
            <person name="Andreote F.D."/>
        </authorList>
    </citation>
    <scope>NUCLEOTIDE SEQUENCE [LARGE SCALE GENOMIC DNA]</scope>
    <source>
        <strain evidence="1 2">Nap-Phe MGV</strain>
    </source>
</reference>
<gene>
    <name evidence="1" type="ORF">C5Y93_19530</name>
</gene>
<evidence type="ECO:0008006" key="3">
    <source>
        <dbReference type="Google" id="ProtNLM"/>
    </source>
</evidence>
<dbReference type="RefSeq" id="WP_105337139.1">
    <property type="nucleotide sequence ID" value="NZ_PUHZ01000020.1"/>
</dbReference>
<proteinExistence type="predicted"/>
<dbReference type="InterPro" id="IPR023296">
    <property type="entry name" value="Glyco_hydro_beta-prop_sf"/>
</dbReference>
<dbReference type="Proteomes" id="UP000237819">
    <property type="component" value="Unassembled WGS sequence"/>
</dbReference>
<evidence type="ECO:0000313" key="2">
    <source>
        <dbReference type="Proteomes" id="UP000237819"/>
    </source>
</evidence>
<dbReference type="EMBL" id="PUHZ01000020">
    <property type="protein sequence ID" value="PQO44170.1"/>
    <property type="molecule type" value="Genomic_DNA"/>
</dbReference>
<dbReference type="AlphaFoldDB" id="A0A2S8GIL1"/>
<dbReference type="Gene3D" id="2.115.10.20">
    <property type="entry name" value="Glycosyl hydrolase domain, family 43"/>
    <property type="match status" value="1"/>
</dbReference>
<name>A0A2S8GIL1_9BACT</name>
<protein>
    <recommendedName>
        <fullName evidence="3">Glycosyl hydrolase family 32 N-terminal domain-containing protein</fullName>
    </recommendedName>
</protein>
<sequence>MEFPPAPRSTSPSLARRVLVVALMIIGGFASRGLAEESQRPQLIKLPGGLLGRMENTPVIFAGRKILLSNTRDDSKVNTDGYVDSMILRADDLDTGELICKFGAGHSFVSGFVDGDTLHAFASRGTNHRWFTDITHFWTKDLQTWQQELAIERTGGESLFNTSVCRDEQGFLMAYESSSPVTFCFRFARSTDLKQWETIPNLIFVGTGNEYSACPVIRYFAPYYYVIYLHSPAAGHNGHISYLARSKDLRTWELSPHNPVLEAGEKEGTNNSDVDLIEIDGNTYLFYAAGNQADWATLRTAIHPGPMKQFFEKWFAGDETTGIVTSAVVQPATAVNTTK</sequence>
<organism evidence="1 2">
    <name type="scientific">Blastopirellula marina</name>
    <dbReference type="NCBI Taxonomy" id="124"/>
    <lineage>
        <taxon>Bacteria</taxon>
        <taxon>Pseudomonadati</taxon>
        <taxon>Planctomycetota</taxon>
        <taxon>Planctomycetia</taxon>
        <taxon>Pirellulales</taxon>
        <taxon>Pirellulaceae</taxon>
        <taxon>Blastopirellula</taxon>
    </lineage>
</organism>
<dbReference type="SUPFAM" id="SSF75005">
    <property type="entry name" value="Arabinanase/levansucrase/invertase"/>
    <property type="match status" value="1"/>
</dbReference>
<accession>A0A2S8GIL1</accession>